<evidence type="ECO:0000313" key="2">
    <source>
        <dbReference type="EMBL" id="RGT57522.1"/>
    </source>
</evidence>
<dbReference type="Gene3D" id="3.40.50.720">
    <property type="entry name" value="NAD(P)-binding Rossmann-like Domain"/>
    <property type="match status" value="1"/>
</dbReference>
<dbReference type="EMBL" id="QRWX01000001">
    <property type="protein sequence ID" value="RGT57522.1"/>
    <property type="molecule type" value="Genomic_DNA"/>
</dbReference>
<gene>
    <name evidence="2" type="ORF">DWX20_00285</name>
</gene>
<evidence type="ECO:0008006" key="4">
    <source>
        <dbReference type="Google" id="ProtNLM"/>
    </source>
</evidence>
<comment type="caution">
    <text evidence="2">The sequence shown here is derived from an EMBL/GenBank/DDBJ whole genome shotgun (WGS) entry which is preliminary data.</text>
</comment>
<evidence type="ECO:0000256" key="1">
    <source>
        <dbReference type="SAM" id="Phobius"/>
    </source>
</evidence>
<keyword evidence="1" id="KW-0812">Transmembrane</keyword>
<keyword evidence="1" id="KW-0472">Membrane</keyword>
<accession>A0A412PH96</accession>
<name>A0A412PH96_9FIRM</name>
<proteinExistence type="predicted"/>
<feature type="transmembrane region" description="Helical" evidence="1">
    <location>
        <begin position="26"/>
        <end position="47"/>
    </location>
</feature>
<organism evidence="2 3">
    <name type="scientific">Solobacterium moorei</name>
    <dbReference type="NCBI Taxonomy" id="102148"/>
    <lineage>
        <taxon>Bacteria</taxon>
        <taxon>Bacillati</taxon>
        <taxon>Bacillota</taxon>
        <taxon>Erysipelotrichia</taxon>
        <taxon>Erysipelotrichales</taxon>
        <taxon>Erysipelotrichaceae</taxon>
        <taxon>Solobacterium</taxon>
    </lineage>
</organism>
<dbReference type="AlphaFoldDB" id="A0A412PH96"/>
<sequence>MKKDNLFQRFRYWLDKRMARGTGSMIRALLFATIFMILFLASILILFGASDECSPLHAIWDSFATAINAEIPSSSDGSLLFVFINGIAAIIGLFFTSILIGIITTGIETKLQTLRNGNAEVLENDHTVILGWNDTTFAILAEIMESNLNRKMRTVVVLDNACEKAEMDDQVRTFIAEKDKERERIAKKKHEVFIPYAKHTQILCRYGTTAHYSNLENCNIQNCKSIIVNEDDDDETIKVILACSGIINDLRMSGVKGKKLPYITAVIHDKKNMNAARLAGGKDLEVICYQELMSRIMANSSRTAGLSHVFTTLFNYEGSDIYYVDKNAIKLSGKRVIASDGSKKHMNDLTLYELNQYLTNATIIGGSRGKINNKVEQGRLNDNRWEEMESCLLPTMKSKLVKDVDHFYVLQMDDTPIEVTKNTCTISCKEVKKKSFSPHTRPDAILGVSTLLIQVLKELETFLREDTPVYILETQEKLDTYLADEDIQEEIQKITNVRLVWVPLDIDHYNSLYEFMSAPEHREIRSAIILSDNLFVDENLSKQEQKEVADSLTISRLLSLRKIQADLMPELFITCEMNYDENKNLAERTGSEDYIVGSNVAASVMTQISQARELHRIFYEILDWSGSEIYLHKAFKYLGFENQKNVSEKIDLPTLAAKLAQQNAVFIGYCKYGQNNKYQKPKLNPPKWNQDGTAAEVTFGNRDYIITIANQNE</sequence>
<dbReference type="PANTHER" id="PTHR31563">
    <property type="entry name" value="ION CHANNEL POLLUX-RELATED"/>
    <property type="match status" value="1"/>
</dbReference>
<dbReference type="Proteomes" id="UP000284731">
    <property type="component" value="Unassembled WGS sequence"/>
</dbReference>
<keyword evidence="1" id="KW-1133">Transmembrane helix</keyword>
<dbReference type="GO" id="GO:0006811">
    <property type="term" value="P:monoatomic ion transport"/>
    <property type="evidence" value="ECO:0007669"/>
    <property type="project" value="InterPro"/>
</dbReference>
<reference evidence="2 3" key="1">
    <citation type="submission" date="2018-08" db="EMBL/GenBank/DDBJ databases">
        <title>A genome reference for cultivated species of the human gut microbiota.</title>
        <authorList>
            <person name="Zou Y."/>
            <person name="Xue W."/>
            <person name="Luo G."/>
        </authorList>
    </citation>
    <scope>NUCLEOTIDE SEQUENCE [LARGE SCALE GENOMIC DNA]</scope>
    <source>
        <strain evidence="2 3">AF18-46</strain>
    </source>
</reference>
<protein>
    <recommendedName>
        <fullName evidence="4">Potassium transporter TrkA</fullName>
    </recommendedName>
</protein>
<dbReference type="InterPro" id="IPR044849">
    <property type="entry name" value="CASTOR/POLLUX/SYM8-like"/>
</dbReference>
<evidence type="ECO:0000313" key="3">
    <source>
        <dbReference type="Proteomes" id="UP000284731"/>
    </source>
</evidence>
<feature type="transmembrane region" description="Helical" evidence="1">
    <location>
        <begin position="79"/>
        <end position="103"/>
    </location>
</feature>
<dbReference type="RefSeq" id="WP_118764043.1">
    <property type="nucleotide sequence ID" value="NZ_CABJCF010000001.1"/>
</dbReference>
<dbReference type="PANTHER" id="PTHR31563:SF10">
    <property type="entry name" value="ION CHANNEL POLLUX-RELATED"/>
    <property type="match status" value="1"/>
</dbReference>